<feature type="transmembrane region" description="Helical" evidence="1">
    <location>
        <begin position="122"/>
        <end position="142"/>
    </location>
</feature>
<keyword evidence="1" id="KW-0472">Membrane</keyword>
<dbReference type="InterPro" id="IPR012429">
    <property type="entry name" value="HGSNAT_cat"/>
</dbReference>
<keyword evidence="1" id="KW-0812">Transmembrane</keyword>
<feature type="domain" description="Heparan-alpha-glucosaminide N-acetyltransferase catalytic" evidence="2">
    <location>
        <begin position="3"/>
        <end position="218"/>
    </location>
</feature>
<feature type="transmembrane region" description="Helical" evidence="1">
    <location>
        <begin position="162"/>
        <end position="183"/>
    </location>
</feature>
<dbReference type="STRING" id="1118060.GCA_000311845_00994"/>
<keyword evidence="4" id="KW-1185">Reference proteome</keyword>
<dbReference type="Proteomes" id="UP000196560">
    <property type="component" value="Unassembled WGS sequence"/>
</dbReference>
<feature type="transmembrane region" description="Helical" evidence="1">
    <location>
        <begin position="95"/>
        <end position="115"/>
    </location>
</feature>
<organism evidence="3 4">
    <name type="scientific">Enorma massiliensis</name>
    <dbReference type="NCBI Taxonomy" id="1472761"/>
    <lineage>
        <taxon>Bacteria</taxon>
        <taxon>Bacillati</taxon>
        <taxon>Actinomycetota</taxon>
        <taxon>Coriobacteriia</taxon>
        <taxon>Coriobacteriales</taxon>
        <taxon>Coriobacteriaceae</taxon>
        <taxon>Enorma</taxon>
    </lineage>
</organism>
<feature type="transmembrane region" description="Helical" evidence="1">
    <location>
        <begin position="204"/>
        <end position="227"/>
    </location>
</feature>
<evidence type="ECO:0000313" key="4">
    <source>
        <dbReference type="Proteomes" id="UP000196560"/>
    </source>
</evidence>
<dbReference type="AlphaFoldDB" id="A0A1Y3UE58"/>
<keyword evidence="1" id="KW-1133">Transmembrane helix</keyword>
<accession>A0A1Y3UE58</accession>
<gene>
    <name evidence="3" type="ORF">B5G21_00570</name>
</gene>
<proteinExistence type="predicted"/>
<comment type="caution">
    <text evidence="3">The sequence shown here is derived from an EMBL/GenBank/DDBJ whole genome shotgun (WGS) entry which is preliminary data.</text>
</comment>
<reference evidence="4" key="1">
    <citation type="submission" date="2017-04" db="EMBL/GenBank/DDBJ databases">
        <title>Function of individual gut microbiota members based on whole genome sequencing of pure cultures obtained from chicken caecum.</title>
        <authorList>
            <person name="Medvecky M."/>
            <person name="Cejkova D."/>
            <person name="Polansky O."/>
            <person name="Karasova D."/>
            <person name="Kubasova T."/>
            <person name="Cizek A."/>
            <person name="Rychlik I."/>
        </authorList>
    </citation>
    <scope>NUCLEOTIDE SEQUENCE [LARGE SCALE GENOMIC DNA]</scope>
    <source>
        <strain evidence="4">An70</strain>
    </source>
</reference>
<dbReference type="EMBL" id="NFHO01000001">
    <property type="protein sequence ID" value="OUN44659.1"/>
    <property type="molecule type" value="Genomic_DNA"/>
</dbReference>
<evidence type="ECO:0000256" key="1">
    <source>
        <dbReference type="SAM" id="Phobius"/>
    </source>
</evidence>
<feature type="transmembrane region" description="Helical" evidence="1">
    <location>
        <begin position="71"/>
        <end position="89"/>
    </location>
</feature>
<feature type="transmembrane region" description="Helical" evidence="1">
    <location>
        <begin position="12"/>
        <end position="30"/>
    </location>
</feature>
<sequence>MAFFDSLRGFTIISMVAFHAAYDAAYLYGFEIPWFTDPIIQTVWRSSISWVFLALAGWMTSLSRNNLKRGGVYAAAAGAVFLATSIAGVDTPISFGIIYCMAACTLLYAATAPLLNRFPAAAGLISCLVLFAATYTLPHMTYPVEGLAWLGFPSASFVSGDYYPLLPNVFLYLAGAFAARWFDGHHASGYPTWMMKANVPFLSMIGKLSLPIYLVHQPLLILIFTMVSSL</sequence>
<protein>
    <recommendedName>
        <fullName evidence="2">Heparan-alpha-glucosaminide N-acetyltransferase catalytic domain-containing protein</fullName>
    </recommendedName>
</protein>
<evidence type="ECO:0000313" key="3">
    <source>
        <dbReference type="EMBL" id="OUN44659.1"/>
    </source>
</evidence>
<name>A0A1Y3UE58_9ACTN</name>
<evidence type="ECO:0000259" key="2">
    <source>
        <dbReference type="Pfam" id="PF07786"/>
    </source>
</evidence>
<dbReference type="eggNOG" id="COG3503">
    <property type="taxonomic scope" value="Bacteria"/>
</dbReference>
<feature type="transmembrane region" description="Helical" evidence="1">
    <location>
        <begin position="42"/>
        <end position="59"/>
    </location>
</feature>
<dbReference type="Pfam" id="PF07786">
    <property type="entry name" value="HGSNAT_cat"/>
    <property type="match status" value="1"/>
</dbReference>